<dbReference type="InterPro" id="IPR013103">
    <property type="entry name" value="RVT_2"/>
</dbReference>
<dbReference type="GO" id="GO:0004190">
    <property type="term" value="F:aspartic-type endopeptidase activity"/>
    <property type="evidence" value="ECO:0007669"/>
    <property type="project" value="UniProtKB-KW"/>
</dbReference>
<gene>
    <name evidence="5" type="ORF">VITISV_013711</name>
</gene>
<dbReference type="AlphaFoldDB" id="A5BN45"/>
<keyword evidence="1" id="KW-0064">Aspartyl protease</keyword>
<feature type="compositionally biased region" description="Polar residues" evidence="2">
    <location>
        <begin position="491"/>
        <end position="512"/>
    </location>
</feature>
<reference evidence="5" key="1">
    <citation type="journal article" date="2007" name="PLoS ONE">
        <title>The first genome sequence of an elite grapevine cultivar (Pinot noir Vitis vinifera L.): coping with a highly heterozygous genome.</title>
        <authorList>
            <person name="Velasco R."/>
            <person name="Zharkikh A."/>
            <person name="Troggio M."/>
            <person name="Cartwright D.A."/>
            <person name="Cestaro A."/>
            <person name="Pruss D."/>
            <person name="Pindo M."/>
            <person name="FitzGerald L.M."/>
            <person name="Vezzulli S."/>
            <person name="Reid J."/>
            <person name="Malacarne G."/>
            <person name="Iliev D."/>
            <person name="Coppola G."/>
            <person name="Wardell B."/>
            <person name="Micheletti D."/>
            <person name="Macalma T."/>
            <person name="Facci M."/>
            <person name="Mitchell J.T."/>
            <person name="Perazzolli M."/>
            <person name="Eldredge G."/>
            <person name="Gatto P."/>
            <person name="Oyzerski R."/>
            <person name="Moretto M."/>
            <person name="Gutin N."/>
            <person name="Stefanini M."/>
            <person name="Chen Y."/>
            <person name="Segala C."/>
            <person name="Davenport C."/>
            <person name="Dematte L."/>
            <person name="Mraz A."/>
            <person name="Battilana J."/>
            <person name="Stormo K."/>
            <person name="Costa F."/>
            <person name="Tao Q."/>
            <person name="Si-Ammour A."/>
            <person name="Harkins T."/>
            <person name="Lackey A."/>
            <person name="Perbost C."/>
            <person name="Taillon B."/>
            <person name="Stella A."/>
            <person name="Solovyev V."/>
            <person name="Fawcett J.A."/>
            <person name="Sterck L."/>
            <person name="Vandepoele K."/>
            <person name="Grando S.M."/>
            <person name="Toppo S."/>
            <person name="Moser C."/>
            <person name="Lanchbury J."/>
            <person name="Bogden R."/>
            <person name="Skolnick M."/>
            <person name="Sgaramella V."/>
            <person name="Bhatnagar S.K."/>
            <person name="Fontana P."/>
            <person name="Gutin A."/>
            <person name="Van de Peer Y."/>
            <person name="Salamini F."/>
            <person name="Viola R."/>
        </authorList>
    </citation>
    <scope>NUCLEOTIDE SEQUENCE</scope>
</reference>
<accession>A5BN45</accession>
<feature type="region of interest" description="Disordered" evidence="2">
    <location>
        <begin position="444"/>
        <end position="467"/>
    </location>
</feature>
<dbReference type="InterPro" id="IPR054722">
    <property type="entry name" value="PolX-like_BBD"/>
</dbReference>
<dbReference type="Pfam" id="PF22936">
    <property type="entry name" value="Pol_BBD"/>
    <property type="match status" value="1"/>
</dbReference>
<dbReference type="InterPro" id="IPR043502">
    <property type="entry name" value="DNA/RNA_pol_sf"/>
</dbReference>
<dbReference type="SUPFAM" id="SSF56672">
    <property type="entry name" value="DNA/RNA polymerases"/>
    <property type="match status" value="1"/>
</dbReference>
<name>A5BN45_VITVI</name>
<evidence type="ECO:0000259" key="3">
    <source>
        <dbReference type="Pfam" id="PF07727"/>
    </source>
</evidence>
<organism evidence="5">
    <name type="scientific">Vitis vinifera</name>
    <name type="common">Grape</name>
    <dbReference type="NCBI Taxonomy" id="29760"/>
    <lineage>
        <taxon>Eukaryota</taxon>
        <taxon>Viridiplantae</taxon>
        <taxon>Streptophyta</taxon>
        <taxon>Embryophyta</taxon>
        <taxon>Tracheophyta</taxon>
        <taxon>Spermatophyta</taxon>
        <taxon>Magnoliopsida</taxon>
        <taxon>eudicotyledons</taxon>
        <taxon>Gunneridae</taxon>
        <taxon>Pentapetalae</taxon>
        <taxon>rosids</taxon>
        <taxon>Vitales</taxon>
        <taxon>Vitaceae</taxon>
        <taxon>Viteae</taxon>
        <taxon>Vitis</taxon>
    </lineage>
</organism>
<evidence type="ECO:0000313" key="5">
    <source>
        <dbReference type="EMBL" id="CAN70355.1"/>
    </source>
</evidence>
<dbReference type="PANTHER" id="PTHR11439">
    <property type="entry name" value="GAG-POL-RELATED RETROTRANSPOSON"/>
    <property type="match status" value="1"/>
</dbReference>
<evidence type="ECO:0000259" key="4">
    <source>
        <dbReference type="Pfam" id="PF22936"/>
    </source>
</evidence>
<dbReference type="Pfam" id="PF07727">
    <property type="entry name" value="RVT_2"/>
    <property type="match status" value="1"/>
</dbReference>
<keyword evidence="1" id="KW-0645">Protease</keyword>
<dbReference type="PANTHER" id="PTHR11439:SF486">
    <property type="entry name" value="RLK (RECEPTOR-LIKE KINASE) PROTEIN, PUTATIVE-RELATED"/>
    <property type="match status" value="1"/>
</dbReference>
<evidence type="ECO:0000256" key="2">
    <source>
        <dbReference type="SAM" id="MobiDB-lite"/>
    </source>
</evidence>
<dbReference type="EMBL" id="AM465277">
    <property type="protein sequence ID" value="CAN70355.1"/>
    <property type="molecule type" value="Genomic_DNA"/>
</dbReference>
<sequence length="862" mass="98152">MATKRQISTFEVTSNPEMMPTMNNHGGAVNPSLLITGHKLNGHNFLQWSQLVMMYVCGKGKDEYLTGEVAILEKTDPKFRVWKTKNHMVMSWLINLMNTDIGENFLLYGTTKEIWDAARETYSNFENTSEIFEIEATLHDLRQGDLSVTQYFNILSCHWQHLDMFEVHTWKCPEDTALYQKIVEQKRTFKFLLGLKKNLDEHEGFHQTPTMKIARKMGDLGVTTAENWDIPEKIAGRFMANQLIGSHPNHSMTEKAVPISSNSASGIGMLAQKGNFSNAFIVNKQHSNPWIIDSGASDHMTGDGTIFHEYNPYNEKYTVWIADGSLSKVAGIGLIRVSNDLNLNSILHGPNLDCNLLSINKLTRDLQCEAKFFSNLFKFQELDLGRMIGSAEMCSRLYLLKGDTPLRRQTQNASCVSFKSLSILDSCVNKDNEVINQIPVQISMPEQPEPESHPPTTSPQTLVYNYSKSPQTANNEFRIYIRRKRPERTIEQPTPLTYDQESQQSPSPTQIHSGKGIIDLEKPVPFVDDSNISIALRKGEALKNPEWRKAVSEKIRALEKNDTWVISDLPHGKKPVGSNQDWPLHQLDVKNASLNGNLEEEVYMEIPLGLETSFNNNRSCKLKKSLYGLKQSPRAWFGRFAKSVTKQGYTQCQADHTLFVKFSSKKKIVVLIVYVDDIILTGDYEEELLGMKKHLAKEFEIKDLVYLRYFLGMEVARSKKGIFVSQRKYVLDLLKETGMLGCKPADTPMDSTKKIETEKDSAPVDRGRYQRLVGYLIYLSHTRPNIGFFVSVVSQFMNNPIQEHMEAVNIILKYLNMTRGKGLLYKKNDTKDVEVFLDADWAGDVSDRRSTSRYCSYAWGIS</sequence>
<proteinExistence type="predicted"/>
<evidence type="ECO:0000256" key="1">
    <source>
        <dbReference type="ARBA" id="ARBA00022750"/>
    </source>
</evidence>
<protein>
    <submittedName>
        <fullName evidence="5">Uncharacterized protein</fullName>
    </submittedName>
</protein>
<feature type="domain" description="Reverse transcriptase Ty1/copia-type" evidence="3">
    <location>
        <begin position="578"/>
        <end position="749"/>
    </location>
</feature>
<keyword evidence="1" id="KW-0378">Hydrolase</keyword>
<feature type="domain" description="Retrovirus-related Pol polyprotein from transposon TNT 1-94-like beta-barrel" evidence="4">
    <location>
        <begin position="290"/>
        <end position="364"/>
    </location>
</feature>
<feature type="region of interest" description="Disordered" evidence="2">
    <location>
        <begin position="485"/>
        <end position="516"/>
    </location>
</feature>